<accession>A0A0A8YYF7</accession>
<dbReference type="EMBL" id="GBRH01270278">
    <property type="protein sequence ID" value="JAD27617.1"/>
    <property type="molecule type" value="Transcribed_RNA"/>
</dbReference>
<evidence type="ECO:0000313" key="1">
    <source>
        <dbReference type="EMBL" id="JAD27617.1"/>
    </source>
</evidence>
<name>A0A0A8YYF7_ARUDO</name>
<reference evidence="1" key="1">
    <citation type="submission" date="2014-09" db="EMBL/GenBank/DDBJ databases">
        <authorList>
            <person name="Magalhaes I.L.F."/>
            <person name="Oliveira U."/>
            <person name="Santos F.R."/>
            <person name="Vidigal T.H.D.A."/>
            <person name="Brescovit A.D."/>
            <person name="Santos A.J."/>
        </authorList>
    </citation>
    <scope>NUCLEOTIDE SEQUENCE</scope>
    <source>
        <tissue evidence="1">Shoot tissue taken approximately 20 cm above the soil surface</tissue>
    </source>
</reference>
<reference evidence="1" key="2">
    <citation type="journal article" date="2015" name="Data Brief">
        <title>Shoot transcriptome of the giant reed, Arundo donax.</title>
        <authorList>
            <person name="Barrero R.A."/>
            <person name="Guerrero F.D."/>
            <person name="Moolhuijzen P."/>
            <person name="Goolsby J.A."/>
            <person name="Tidwell J."/>
            <person name="Bellgard S.E."/>
            <person name="Bellgard M.I."/>
        </authorList>
    </citation>
    <scope>NUCLEOTIDE SEQUENCE</scope>
    <source>
        <tissue evidence="1">Shoot tissue taken approximately 20 cm above the soil surface</tissue>
    </source>
</reference>
<dbReference type="AlphaFoldDB" id="A0A0A8YYF7"/>
<protein>
    <submittedName>
        <fullName evidence="1">Uncharacterized protein</fullName>
    </submittedName>
</protein>
<proteinExistence type="predicted"/>
<sequence>MCCNWRRVTRPRRPACRSRQEKGSYWTAQPDRVRRQSGVWQVMDRILRQSKQFRTRKQRISLRYMHRDTRGD</sequence>
<organism evidence="1">
    <name type="scientific">Arundo donax</name>
    <name type="common">Giant reed</name>
    <name type="synonym">Donax arundinaceus</name>
    <dbReference type="NCBI Taxonomy" id="35708"/>
    <lineage>
        <taxon>Eukaryota</taxon>
        <taxon>Viridiplantae</taxon>
        <taxon>Streptophyta</taxon>
        <taxon>Embryophyta</taxon>
        <taxon>Tracheophyta</taxon>
        <taxon>Spermatophyta</taxon>
        <taxon>Magnoliopsida</taxon>
        <taxon>Liliopsida</taxon>
        <taxon>Poales</taxon>
        <taxon>Poaceae</taxon>
        <taxon>PACMAD clade</taxon>
        <taxon>Arundinoideae</taxon>
        <taxon>Arundineae</taxon>
        <taxon>Arundo</taxon>
    </lineage>
</organism>